<accession>A0ABP7TVX6</accession>
<evidence type="ECO:0000256" key="1">
    <source>
        <dbReference type="SAM" id="Phobius"/>
    </source>
</evidence>
<keyword evidence="1" id="KW-0472">Membrane</keyword>
<comment type="caution">
    <text evidence="2">The sequence shown here is derived from an EMBL/GenBank/DDBJ whole genome shotgun (WGS) entry which is preliminary data.</text>
</comment>
<gene>
    <name evidence="2" type="ORF">GCM10022409_14420</name>
</gene>
<evidence type="ECO:0000313" key="2">
    <source>
        <dbReference type="EMBL" id="GAA4031288.1"/>
    </source>
</evidence>
<reference evidence="3" key="1">
    <citation type="journal article" date="2019" name="Int. J. Syst. Evol. Microbiol.">
        <title>The Global Catalogue of Microorganisms (GCM) 10K type strain sequencing project: providing services to taxonomists for standard genome sequencing and annotation.</title>
        <authorList>
            <consortium name="The Broad Institute Genomics Platform"/>
            <consortium name="The Broad Institute Genome Sequencing Center for Infectious Disease"/>
            <person name="Wu L."/>
            <person name="Ma J."/>
        </authorList>
    </citation>
    <scope>NUCLEOTIDE SEQUENCE [LARGE SCALE GENOMIC DNA]</scope>
    <source>
        <strain evidence="3">JCM 17225</strain>
    </source>
</reference>
<proteinExistence type="predicted"/>
<feature type="transmembrane region" description="Helical" evidence="1">
    <location>
        <begin position="349"/>
        <end position="366"/>
    </location>
</feature>
<dbReference type="EMBL" id="BAABDK010000011">
    <property type="protein sequence ID" value="GAA4031288.1"/>
    <property type="molecule type" value="Genomic_DNA"/>
</dbReference>
<dbReference type="NCBIfam" id="TIGR04222">
    <property type="entry name" value="near_uncomplex"/>
    <property type="match status" value="1"/>
</dbReference>
<dbReference type="Proteomes" id="UP001501469">
    <property type="component" value="Unassembled WGS sequence"/>
</dbReference>
<evidence type="ECO:0008006" key="4">
    <source>
        <dbReference type="Google" id="ProtNLM"/>
    </source>
</evidence>
<keyword evidence="3" id="KW-1185">Reference proteome</keyword>
<feature type="transmembrane region" description="Helical" evidence="1">
    <location>
        <begin position="207"/>
        <end position="225"/>
    </location>
</feature>
<sequence length="482" mass="51857">MLPPTSRPAPPADLWARLEAFDLDATGAALPFSQRLARDNGWSPAFARRVVLEYKRFVYLAATCAHPVTPSDEVDQAWHLHLVYTRSYWDELCAQVLGFALHHGPTRGGAAEGQKFGDWYARTLQSYQAAFDELPPADIWPAAAQRFGDAPYFQRINLRRHWLLPRLRWPWGRPGRREALVVAGSLILLGCTARTPLNPLNWYGSEFLALFAGLCVVLLPLSLWVRRQLAGPAEPYSGPPLSTYEVARLAGDGRRVAESAIAALVHTGCVELVPERRIRRKAAAPPLDAYERAVWNLIIPAGWTNLDKLRAQAASPVIGALQTLDTTLENRGVLLPAVKRGQLNWLPQLVGLGLGLLGVAKVAVGISRGRPVGFLILMLIGLAIASVWIARNAGAWATCRGMRLLRELAPVVRKASSFREVSGETVALAVAIFGLDELPEFGHHDLHTALRPPPADSGGGDGGSGGCGSGGCGGGGCGGCGS</sequence>
<keyword evidence="1" id="KW-1133">Transmembrane helix</keyword>
<dbReference type="RefSeq" id="WP_345052200.1">
    <property type="nucleotide sequence ID" value="NZ_BAABDK010000011.1"/>
</dbReference>
<feature type="transmembrane region" description="Helical" evidence="1">
    <location>
        <begin position="372"/>
        <end position="390"/>
    </location>
</feature>
<name>A0ABP7TVX6_9BACT</name>
<keyword evidence="1" id="KW-0812">Transmembrane</keyword>
<evidence type="ECO:0000313" key="3">
    <source>
        <dbReference type="Proteomes" id="UP001501469"/>
    </source>
</evidence>
<dbReference type="InterPro" id="IPR026467">
    <property type="entry name" value="Ser/Gly_Cys_C_dom"/>
</dbReference>
<organism evidence="2 3">
    <name type="scientific">Hymenobacter glaciei</name>
    <dbReference type="NCBI Taxonomy" id="877209"/>
    <lineage>
        <taxon>Bacteria</taxon>
        <taxon>Pseudomonadati</taxon>
        <taxon>Bacteroidota</taxon>
        <taxon>Cytophagia</taxon>
        <taxon>Cytophagales</taxon>
        <taxon>Hymenobacteraceae</taxon>
        <taxon>Hymenobacter</taxon>
    </lineage>
</organism>
<protein>
    <recommendedName>
        <fullName evidence="4">TIGR04222 domain-containing membrane protein</fullName>
    </recommendedName>
</protein>